<dbReference type="EMBL" id="JAPNKA010000001">
    <property type="protein sequence ID" value="MCY1075186.1"/>
    <property type="molecule type" value="Genomic_DNA"/>
</dbReference>
<evidence type="ECO:0000256" key="2">
    <source>
        <dbReference type="ARBA" id="ARBA00022741"/>
    </source>
</evidence>
<keyword evidence="1" id="KW-0808">Transferase</keyword>
<keyword evidence="3 7" id="KW-0418">Kinase</keyword>
<dbReference type="InterPro" id="IPR011009">
    <property type="entry name" value="Kinase-like_dom_sf"/>
</dbReference>
<dbReference type="Pfam" id="PF00069">
    <property type="entry name" value="Pkinase"/>
    <property type="match status" value="1"/>
</dbReference>
<evidence type="ECO:0000259" key="6">
    <source>
        <dbReference type="PROSITE" id="PS50011"/>
    </source>
</evidence>
<sequence length="595" mass="65413">MTMEALHPDHLQPGHVVGPWHIVQVLGRGGSSRVFKVERDGRPYSMKMALLPLTQSKEELTEEQYVEEKSAYRRLAHEAAALFTYATHPNLLRVYAVDFWPNPTKGYAFIITDYVDGDTWHQWRWRKPPHAAGLVDTFSAVVRTVGVLHARSVYHRDLKAENILIRREDGRPFLIDFGTVRLPGALTKTLGLPEGVLHLLPPELLAYTRTEAWKRGEPFQGGVAADLYALGVLLYQGLTDLHPFDPELPDKELLAAIASVPPTAPHVLNPLAPRALSDITLKLLEKRPEDRYPDTDAVLQALETAVERVRQSPAWKVPLFAVEDSPAEPLSQEVAERPAQPPEPAREAPVEAQPPKEEESQEESEQTTPTAPGGPRRARRPLFLLAGLTVLGLALWLVHSTLAPPPEALLPWSGPEKGSPPVSTSSRSTPSSFLAAWLCAVSGIGCPAAQVKPPESTDCPKEATEAMFQELKVRTGSRLRAVVDMNQPGDMSEVGVYQDGPVIGRLVEGDGNLPEGTLLHGRLWTGPGIYDVAADVERPAVMGRYTLAELPDGRKYPVCFVLGDKFGRVPKHEGSKEGAAVLNRELPVSAVWRWP</sequence>
<dbReference type="InterPro" id="IPR000719">
    <property type="entry name" value="Prot_kinase_dom"/>
</dbReference>
<reference evidence="7 8" key="1">
    <citation type="submission" date="2022-11" db="EMBL/GenBank/DDBJ databases">
        <title>Minimal conservation of predation-associated metabolite biosynthetic gene clusters underscores biosynthetic potential of Myxococcota including descriptions for ten novel species: Archangium lansinium sp. nov., Myxococcus landrumus sp. nov., Nannocystis bai.</title>
        <authorList>
            <person name="Ahearne A."/>
            <person name="Stevens C."/>
            <person name="Phillips K."/>
        </authorList>
    </citation>
    <scope>NUCLEOTIDE SEQUENCE [LARGE SCALE GENOMIC DNA]</scope>
    <source>
        <strain evidence="7 8">MIWBW</strain>
    </source>
</reference>
<feature type="region of interest" description="Disordered" evidence="5">
    <location>
        <begin position="327"/>
        <end position="378"/>
    </location>
</feature>
<evidence type="ECO:0000256" key="1">
    <source>
        <dbReference type="ARBA" id="ARBA00022679"/>
    </source>
</evidence>
<evidence type="ECO:0000256" key="5">
    <source>
        <dbReference type="SAM" id="MobiDB-lite"/>
    </source>
</evidence>
<evidence type="ECO:0000256" key="3">
    <source>
        <dbReference type="ARBA" id="ARBA00022777"/>
    </source>
</evidence>
<feature type="domain" description="Protein kinase" evidence="6">
    <location>
        <begin position="20"/>
        <end position="306"/>
    </location>
</feature>
<dbReference type="SMART" id="SM00220">
    <property type="entry name" value="S_TKc"/>
    <property type="match status" value="1"/>
</dbReference>
<dbReference type="Proteomes" id="UP001207654">
    <property type="component" value="Unassembled WGS sequence"/>
</dbReference>
<keyword evidence="8" id="KW-1185">Reference proteome</keyword>
<keyword evidence="2" id="KW-0547">Nucleotide-binding</keyword>
<dbReference type="PANTHER" id="PTHR43671:SF106">
    <property type="entry name" value="NIMA-LIKE KINASE"/>
    <property type="match status" value="1"/>
</dbReference>
<dbReference type="InterPro" id="IPR008271">
    <property type="entry name" value="Ser/Thr_kinase_AS"/>
</dbReference>
<gene>
    <name evidence="7" type="ORF">OV287_11845</name>
</gene>
<dbReference type="PANTHER" id="PTHR43671">
    <property type="entry name" value="SERINE/THREONINE-PROTEIN KINASE NEK"/>
    <property type="match status" value="1"/>
</dbReference>
<accession>A0ABT4A1E2</accession>
<dbReference type="RefSeq" id="WP_267534134.1">
    <property type="nucleotide sequence ID" value="NZ_JAPNKA010000001.1"/>
</dbReference>
<dbReference type="InterPro" id="IPR050660">
    <property type="entry name" value="NEK_Ser/Thr_kinase"/>
</dbReference>
<dbReference type="SUPFAM" id="SSF56112">
    <property type="entry name" value="Protein kinase-like (PK-like)"/>
    <property type="match status" value="1"/>
</dbReference>
<protein>
    <submittedName>
        <fullName evidence="7">Serine/threonine-protein kinase</fullName>
    </submittedName>
</protein>
<dbReference type="GO" id="GO:0016301">
    <property type="term" value="F:kinase activity"/>
    <property type="evidence" value="ECO:0007669"/>
    <property type="project" value="UniProtKB-KW"/>
</dbReference>
<organism evidence="7 8">
    <name type="scientific">Archangium lansingense</name>
    <dbReference type="NCBI Taxonomy" id="2995310"/>
    <lineage>
        <taxon>Bacteria</taxon>
        <taxon>Pseudomonadati</taxon>
        <taxon>Myxococcota</taxon>
        <taxon>Myxococcia</taxon>
        <taxon>Myxococcales</taxon>
        <taxon>Cystobacterineae</taxon>
        <taxon>Archangiaceae</taxon>
        <taxon>Archangium</taxon>
    </lineage>
</organism>
<evidence type="ECO:0000256" key="4">
    <source>
        <dbReference type="ARBA" id="ARBA00022840"/>
    </source>
</evidence>
<dbReference type="CDD" id="cd14014">
    <property type="entry name" value="STKc_PknB_like"/>
    <property type="match status" value="1"/>
</dbReference>
<keyword evidence="4" id="KW-0067">ATP-binding</keyword>
<dbReference type="Gene3D" id="1.10.510.10">
    <property type="entry name" value="Transferase(Phosphotransferase) domain 1"/>
    <property type="match status" value="1"/>
</dbReference>
<evidence type="ECO:0000313" key="8">
    <source>
        <dbReference type="Proteomes" id="UP001207654"/>
    </source>
</evidence>
<feature type="compositionally biased region" description="Basic and acidic residues" evidence="5">
    <location>
        <begin position="344"/>
        <end position="358"/>
    </location>
</feature>
<dbReference type="Gene3D" id="3.30.200.20">
    <property type="entry name" value="Phosphorylase Kinase, domain 1"/>
    <property type="match status" value="1"/>
</dbReference>
<evidence type="ECO:0000313" key="7">
    <source>
        <dbReference type="EMBL" id="MCY1075186.1"/>
    </source>
</evidence>
<dbReference type="PROSITE" id="PS50011">
    <property type="entry name" value="PROTEIN_KINASE_DOM"/>
    <property type="match status" value="1"/>
</dbReference>
<proteinExistence type="predicted"/>
<name>A0ABT4A1E2_9BACT</name>
<comment type="caution">
    <text evidence="7">The sequence shown here is derived from an EMBL/GenBank/DDBJ whole genome shotgun (WGS) entry which is preliminary data.</text>
</comment>
<feature type="compositionally biased region" description="Low complexity" evidence="5">
    <location>
        <begin position="366"/>
        <end position="378"/>
    </location>
</feature>
<dbReference type="PROSITE" id="PS00108">
    <property type="entry name" value="PROTEIN_KINASE_ST"/>
    <property type="match status" value="1"/>
</dbReference>